<keyword evidence="1" id="KW-0489">Methyltransferase</keyword>
<reference evidence="5" key="2">
    <citation type="submission" date="2021-04" db="EMBL/GenBank/DDBJ databases">
        <authorList>
            <person name="Gilroy R."/>
        </authorList>
    </citation>
    <scope>NUCLEOTIDE SEQUENCE</scope>
    <source>
        <strain evidence="5">1193</strain>
    </source>
</reference>
<evidence type="ECO:0000313" key="5">
    <source>
        <dbReference type="EMBL" id="HIX61038.1"/>
    </source>
</evidence>
<comment type="caution">
    <text evidence="5">The sequence shown here is derived from an EMBL/GenBank/DDBJ whole genome shotgun (WGS) entry which is preliminary data.</text>
</comment>
<accession>A0A9D1WL23</accession>
<dbReference type="GO" id="GO:0008990">
    <property type="term" value="F:rRNA (guanine-N2-)-methyltransferase activity"/>
    <property type="evidence" value="ECO:0007669"/>
    <property type="project" value="TreeGrafter"/>
</dbReference>
<evidence type="ECO:0000313" key="6">
    <source>
        <dbReference type="Proteomes" id="UP000824248"/>
    </source>
</evidence>
<feature type="domain" description="THUMP" evidence="4">
    <location>
        <begin position="51"/>
        <end position="163"/>
    </location>
</feature>
<dbReference type="Gene3D" id="3.30.2130.30">
    <property type="match status" value="1"/>
</dbReference>
<keyword evidence="2" id="KW-0808">Transferase</keyword>
<dbReference type="InterPro" id="IPR000241">
    <property type="entry name" value="RlmKL-like_Mtase"/>
</dbReference>
<dbReference type="PANTHER" id="PTHR47313:SF1">
    <property type="entry name" value="RIBOSOMAL RNA LARGE SUBUNIT METHYLTRANSFERASE K_L"/>
    <property type="match status" value="1"/>
</dbReference>
<keyword evidence="3" id="KW-0694">RNA-binding</keyword>
<evidence type="ECO:0000259" key="4">
    <source>
        <dbReference type="PROSITE" id="PS51165"/>
    </source>
</evidence>
<gene>
    <name evidence="5" type="ORF">H9854_02230</name>
</gene>
<dbReference type="SUPFAM" id="SSF53335">
    <property type="entry name" value="S-adenosyl-L-methionine-dependent methyltransferases"/>
    <property type="match status" value="1"/>
</dbReference>
<dbReference type="InterPro" id="IPR004114">
    <property type="entry name" value="THUMP_dom"/>
</dbReference>
<reference evidence="5" key="1">
    <citation type="journal article" date="2021" name="PeerJ">
        <title>Extensive microbial diversity within the chicken gut microbiome revealed by metagenomics and culture.</title>
        <authorList>
            <person name="Gilroy R."/>
            <person name="Ravi A."/>
            <person name="Getino M."/>
            <person name="Pursley I."/>
            <person name="Horton D.L."/>
            <person name="Alikhan N.F."/>
            <person name="Baker D."/>
            <person name="Gharbi K."/>
            <person name="Hall N."/>
            <person name="Watson M."/>
            <person name="Adriaenssens E.M."/>
            <person name="Foster-Nyarko E."/>
            <person name="Jarju S."/>
            <person name="Secka A."/>
            <person name="Antonio M."/>
            <person name="Oren A."/>
            <person name="Chaudhuri R.R."/>
            <person name="La Ragione R."/>
            <person name="Hildebrand F."/>
            <person name="Pallen M.J."/>
        </authorList>
    </citation>
    <scope>NUCLEOTIDE SEQUENCE</scope>
    <source>
        <strain evidence="5">1193</strain>
    </source>
</reference>
<dbReference type="EMBL" id="DXFC01000063">
    <property type="protein sequence ID" value="HIX61038.1"/>
    <property type="molecule type" value="Genomic_DNA"/>
</dbReference>
<dbReference type="Gene3D" id="3.40.50.150">
    <property type="entry name" value="Vaccinia Virus protein VP39"/>
    <property type="match status" value="1"/>
</dbReference>
<organism evidence="5 6">
    <name type="scientific">Candidatus Halomonas stercoripullorum</name>
    <dbReference type="NCBI Taxonomy" id="2838617"/>
    <lineage>
        <taxon>Bacteria</taxon>
        <taxon>Pseudomonadati</taxon>
        <taxon>Pseudomonadota</taxon>
        <taxon>Gammaproteobacteria</taxon>
        <taxon>Oceanospirillales</taxon>
        <taxon>Halomonadaceae</taxon>
        <taxon>Halomonas</taxon>
    </lineage>
</organism>
<dbReference type="GO" id="GO:0070043">
    <property type="term" value="F:rRNA (guanine-N7-)-methyltransferase activity"/>
    <property type="evidence" value="ECO:0007669"/>
    <property type="project" value="TreeGrafter"/>
</dbReference>
<evidence type="ECO:0000256" key="3">
    <source>
        <dbReference type="PROSITE-ProRule" id="PRU00529"/>
    </source>
</evidence>
<protein>
    <submittedName>
        <fullName evidence="5">23S rRNA (Guanine(2445)-N(2))/(Guanine(2069)-N(7))-methyltransferase</fullName>
    </submittedName>
</protein>
<dbReference type="Proteomes" id="UP000824248">
    <property type="component" value="Unassembled WGS sequence"/>
</dbReference>
<dbReference type="InterPro" id="IPR054170">
    <property type="entry name" value="RlmL_1st"/>
</dbReference>
<proteinExistence type="predicted"/>
<dbReference type="InterPro" id="IPR029063">
    <property type="entry name" value="SAM-dependent_MTases_sf"/>
</dbReference>
<dbReference type="PROSITE" id="PS51165">
    <property type="entry name" value="THUMP"/>
    <property type="match status" value="1"/>
</dbReference>
<dbReference type="PANTHER" id="PTHR47313">
    <property type="entry name" value="RIBOSOMAL RNA LARGE SUBUNIT METHYLTRANSFERASE K/L"/>
    <property type="match status" value="1"/>
</dbReference>
<dbReference type="SMART" id="SM00981">
    <property type="entry name" value="THUMP"/>
    <property type="match status" value="1"/>
</dbReference>
<dbReference type="AlphaFoldDB" id="A0A9D1WL23"/>
<dbReference type="CDD" id="cd11715">
    <property type="entry name" value="THUMP_AdoMetMT"/>
    <property type="match status" value="1"/>
</dbReference>
<dbReference type="GO" id="GO:0003723">
    <property type="term" value="F:RNA binding"/>
    <property type="evidence" value="ECO:0007669"/>
    <property type="project" value="UniProtKB-UniRule"/>
</dbReference>
<name>A0A9D1WL23_9GAMM</name>
<dbReference type="Pfam" id="PF01170">
    <property type="entry name" value="UPF0020"/>
    <property type="match status" value="1"/>
</dbReference>
<sequence>MSESTQHPKQAFLATCPRGLEELLAEELHTLGAETYKTTVAGVHFHGSLEVAYRACLWSRLANRIVLCLLREEGIEQPEALRNAVAGVKWARHLRPGATLAVDFHGRSEQVRHTRFGAQIVKDGVVDEIQAAGRERPSVDLQRPDLRLYAHLHRGRLTLGVDLSGDSLHRRGYRRDVGHAPLKENLAAALLMRAGWLQRLRNGEALVDPLCGAGTLLIEAALMAADMAPNLNRVRFGFHGWAQHDEALWTELKREADARASIGRKRC</sequence>
<dbReference type="Pfam" id="PF02926">
    <property type="entry name" value="THUMP"/>
    <property type="match status" value="1"/>
</dbReference>
<feature type="non-terminal residue" evidence="5">
    <location>
        <position position="267"/>
    </location>
</feature>
<evidence type="ECO:0000256" key="2">
    <source>
        <dbReference type="ARBA" id="ARBA00022679"/>
    </source>
</evidence>
<dbReference type="Pfam" id="PF22020">
    <property type="entry name" value="RlmL_1st"/>
    <property type="match status" value="1"/>
</dbReference>
<evidence type="ECO:0000256" key="1">
    <source>
        <dbReference type="ARBA" id="ARBA00022603"/>
    </source>
</evidence>